<gene>
    <name evidence="1" type="ORF">RHMOL_Rhmol06G0132000</name>
</gene>
<protein>
    <submittedName>
        <fullName evidence="1">Uncharacterized protein</fullName>
    </submittedName>
</protein>
<evidence type="ECO:0000313" key="1">
    <source>
        <dbReference type="EMBL" id="KAI8550744.1"/>
    </source>
</evidence>
<sequence length="76" mass="8916">MLKLSLKLRRLKRVLRGINDWCFSNISGRVFEARQHLKHLQALCGQNLGDESLRLQESEALRQFMELSNAEESFKK</sequence>
<reference evidence="1" key="1">
    <citation type="submission" date="2022-02" db="EMBL/GenBank/DDBJ databases">
        <title>Plant Genome Project.</title>
        <authorList>
            <person name="Zhang R.-G."/>
        </authorList>
    </citation>
    <scope>NUCLEOTIDE SEQUENCE</scope>
    <source>
        <strain evidence="1">AT1</strain>
    </source>
</reference>
<evidence type="ECO:0000313" key="2">
    <source>
        <dbReference type="Proteomes" id="UP001062846"/>
    </source>
</evidence>
<name>A0ACC0NCW7_RHOML</name>
<accession>A0ACC0NCW7</accession>
<dbReference type="EMBL" id="CM046393">
    <property type="protein sequence ID" value="KAI8550744.1"/>
    <property type="molecule type" value="Genomic_DNA"/>
</dbReference>
<dbReference type="Proteomes" id="UP001062846">
    <property type="component" value="Chromosome 6"/>
</dbReference>
<keyword evidence="2" id="KW-1185">Reference proteome</keyword>
<proteinExistence type="predicted"/>
<comment type="caution">
    <text evidence="1">The sequence shown here is derived from an EMBL/GenBank/DDBJ whole genome shotgun (WGS) entry which is preliminary data.</text>
</comment>
<organism evidence="1 2">
    <name type="scientific">Rhododendron molle</name>
    <name type="common">Chinese azalea</name>
    <name type="synonym">Azalea mollis</name>
    <dbReference type="NCBI Taxonomy" id="49168"/>
    <lineage>
        <taxon>Eukaryota</taxon>
        <taxon>Viridiplantae</taxon>
        <taxon>Streptophyta</taxon>
        <taxon>Embryophyta</taxon>
        <taxon>Tracheophyta</taxon>
        <taxon>Spermatophyta</taxon>
        <taxon>Magnoliopsida</taxon>
        <taxon>eudicotyledons</taxon>
        <taxon>Gunneridae</taxon>
        <taxon>Pentapetalae</taxon>
        <taxon>asterids</taxon>
        <taxon>Ericales</taxon>
        <taxon>Ericaceae</taxon>
        <taxon>Ericoideae</taxon>
        <taxon>Rhodoreae</taxon>
        <taxon>Rhododendron</taxon>
    </lineage>
</organism>